<dbReference type="InterPro" id="IPR013216">
    <property type="entry name" value="Methyltransf_11"/>
</dbReference>
<dbReference type="PANTHER" id="PTHR43464">
    <property type="entry name" value="METHYLTRANSFERASE"/>
    <property type="match status" value="1"/>
</dbReference>
<gene>
    <name evidence="2" type="ORF">EWM57_16290</name>
</gene>
<dbReference type="Gene3D" id="3.40.50.150">
    <property type="entry name" value="Vaccinia Virus protein VP39"/>
    <property type="match status" value="1"/>
</dbReference>
<organism evidence="2 3">
    <name type="scientific">Hymenobacter persicinus</name>
    <dbReference type="NCBI Taxonomy" id="2025506"/>
    <lineage>
        <taxon>Bacteria</taxon>
        <taxon>Pseudomonadati</taxon>
        <taxon>Bacteroidota</taxon>
        <taxon>Cytophagia</taxon>
        <taxon>Cytophagales</taxon>
        <taxon>Hymenobacteraceae</taxon>
        <taxon>Hymenobacter</taxon>
    </lineage>
</organism>
<dbReference type="EMBL" id="SEWE01000040">
    <property type="protein sequence ID" value="RYU77892.1"/>
    <property type="molecule type" value="Genomic_DNA"/>
</dbReference>
<comment type="caution">
    <text evidence="2">The sequence shown here is derived from an EMBL/GenBank/DDBJ whole genome shotgun (WGS) entry which is preliminary data.</text>
</comment>
<dbReference type="AlphaFoldDB" id="A0A4Q5L8B3"/>
<proteinExistence type="predicted"/>
<name>A0A4Q5L8B3_9BACT</name>
<dbReference type="SUPFAM" id="SSF53335">
    <property type="entry name" value="S-adenosyl-L-methionine-dependent methyltransferases"/>
    <property type="match status" value="1"/>
</dbReference>
<dbReference type="OrthoDB" id="1524727at2"/>
<evidence type="ECO:0000259" key="1">
    <source>
        <dbReference type="Pfam" id="PF08241"/>
    </source>
</evidence>
<sequence>MNLEYEEKYHQIEENYWWFQARRDMVFRLIQDLKLPKTAAILEIGCSGGPLLQRLTRTGYSDLTGIDVSETGIAVAQQRGIANVSCMDGAHLDFPDASFDLVIASDVLEHIQDEAQALREWTRVLRPGGQLLVFVPAFSFLWGKHDVVNQHFRRYTAAQLAAGLSRAGLRVQRRSYWNVGLFFPTAAVRLLKRLRPAPVATPEEPLQDDFFATPPLLNSVLRGFITAENRLLRLLNAPVGVSVFALARKSPAA</sequence>
<accession>A0A4Q5L8B3</accession>
<keyword evidence="2" id="KW-0489">Methyltransferase</keyword>
<dbReference type="RefSeq" id="WP_129922222.1">
    <property type="nucleotide sequence ID" value="NZ_SEWE01000040.1"/>
</dbReference>
<dbReference type="GO" id="GO:0008757">
    <property type="term" value="F:S-adenosylmethionine-dependent methyltransferase activity"/>
    <property type="evidence" value="ECO:0007669"/>
    <property type="project" value="InterPro"/>
</dbReference>
<evidence type="ECO:0000313" key="3">
    <source>
        <dbReference type="Proteomes" id="UP000294155"/>
    </source>
</evidence>
<dbReference type="Proteomes" id="UP000294155">
    <property type="component" value="Unassembled WGS sequence"/>
</dbReference>
<dbReference type="CDD" id="cd02440">
    <property type="entry name" value="AdoMet_MTases"/>
    <property type="match status" value="1"/>
</dbReference>
<feature type="domain" description="Methyltransferase type 11" evidence="1">
    <location>
        <begin position="42"/>
        <end position="132"/>
    </location>
</feature>
<evidence type="ECO:0000313" key="2">
    <source>
        <dbReference type="EMBL" id="RYU77892.1"/>
    </source>
</evidence>
<keyword evidence="3" id="KW-1185">Reference proteome</keyword>
<protein>
    <submittedName>
        <fullName evidence="2">Methyltransferase domain-containing protein</fullName>
    </submittedName>
</protein>
<dbReference type="PANTHER" id="PTHR43464:SF94">
    <property type="entry name" value="MALONYL-[ACYL-CARRIER PROTEIN] O-METHYLTRANSFERASE"/>
    <property type="match status" value="1"/>
</dbReference>
<dbReference type="GO" id="GO:0032259">
    <property type="term" value="P:methylation"/>
    <property type="evidence" value="ECO:0007669"/>
    <property type="project" value="UniProtKB-KW"/>
</dbReference>
<reference evidence="2 3" key="1">
    <citation type="submission" date="2019-02" db="EMBL/GenBank/DDBJ databases">
        <title>Bacterial novel species isolated from soil.</title>
        <authorList>
            <person name="Jung H.-Y."/>
        </authorList>
    </citation>
    <scope>NUCLEOTIDE SEQUENCE [LARGE SCALE GENOMIC DNA]</scope>
    <source>
        <strain evidence="2 3">1-3-3-3</strain>
    </source>
</reference>
<keyword evidence="2" id="KW-0808">Transferase</keyword>
<dbReference type="InterPro" id="IPR029063">
    <property type="entry name" value="SAM-dependent_MTases_sf"/>
</dbReference>
<dbReference type="Pfam" id="PF08241">
    <property type="entry name" value="Methyltransf_11"/>
    <property type="match status" value="1"/>
</dbReference>